<evidence type="ECO:0000313" key="6">
    <source>
        <dbReference type="Proteomes" id="UP000294682"/>
    </source>
</evidence>
<dbReference type="SUPFAM" id="SSF46785">
    <property type="entry name" value="Winged helix' DNA-binding domain"/>
    <property type="match status" value="1"/>
</dbReference>
<dbReference type="EMBL" id="SLUK01000006">
    <property type="protein sequence ID" value="TCL43299.1"/>
    <property type="molecule type" value="Genomic_DNA"/>
</dbReference>
<keyword evidence="2 5" id="KW-0238">DNA-binding</keyword>
<evidence type="ECO:0000256" key="1">
    <source>
        <dbReference type="ARBA" id="ARBA00023015"/>
    </source>
</evidence>
<dbReference type="Proteomes" id="UP000294682">
    <property type="component" value="Unassembled WGS sequence"/>
</dbReference>
<name>A0A9X8UJ43_9FIRM</name>
<dbReference type="SMART" id="SM00347">
    <property type="entry name" value="HTH_MARR"/>
    <property type="match status" value="1"/>
</dbReference>
<dbReference type="OrthoDB" id="2323705at2"/>
<dbReference type="AlphaFoldDB" id="A0A9X8UJ43"/>
<keyword evidence="1" id="KW-0805">Transcription regulation</keyword>
<dbReference type="GO" id="GO:0003677">
    <property type="term" value="F:DNA binding"/>
    <property type="evidence" value="ECO:0007669"/>
    <property type="project" value="UniProtKB-KW"/>
</dbReference>
<dbReference type="Gene3D" id="1.10.10.10">
    <property type="entry name" value="Winged helix-like DNA-binding domain superfamily/Winged helix DNA-binding domain"/>
    <property type="match status" value="1"/>
</dbReference>
<gene>
    <name evidence="5" type="ORF">EDD78_106162</name>
</gene>
<evidence type="ECO:0000256" key="2">
    <source>
        <dbReference type="ARBA" id="ARBA00023125"/>
    </source>
</evidence>
<sequence length="140" mass="16508">MLEELWGKLYDKITLSYYKNLFREPESGYTSLSSLEGSCLEVIYLLGKPTVSQFASFCRMSLPNATYRVNSLVKKGYLQKESSQKDKRETHLLVTEKFMKYYCINDRYMDQVEQGIRERFSSDELAQLDRMLRVIVEEIL</sequence>
<comment type="caution">
    <text evidence="5">The sequence shown here is derived from an EMBL/GenBank/DDBJ whole genome shotgun (WGS) entry which is preliminary data.</text>
</comment>
<feature type="domain" description="HTH marR-type" evidence="4">
    <location>
        <begin position="1"/>
        <end position="137"/>
    </location>
</feature>
<dbReference type="PROSITE" id="PS50995">
    <property type="entry name" value="HTH_MARR_2"/>
    <property type="match status" value="1"/>
</dbReference>
<dbReference type="InterPro" id="IPR000835">
    <property type="entry name" value="HTH_MarR-typ"/>
</dbReference>
<dbReference type="PANTHER" id="PTHR42756">
    <property type="entry name" value="TRANSCRIPTIONAL REGULATOR, MARR"/>
    <property type="match status" value="1"/>
</dbReference>
<dbReference type="InterPro" id="IPR036390">
    <property type="entry name" value="WH_DNA-bd_sf"/>
</dbReference>
<protein>
    <submittedName>
        <fullName evidence="5">DNA-binding MarR family transcriptional regulator</fullName>
    </submittedName>
</protein>
<evidence type="ECO:0000313" key="5">
    <source>
        <dbReference type="EMBL" id="TCL43299.1"/>
    </source>
</evidence>
<evidence type="ECO:0000256" key="3">
    <source>
        <dbReference type="ARBA" id="ARBA00023163"/>
    </source>
</evidence>
<dbReference type="GO" id="GO:0003700">
    <property type="term" value="F:DNA-binding transcription factor activity"/>
    <property type="evidence" value="ECO:0007669"/>
    <property type="project" value="InterPro"/>
</dbReference>
<keyword evidence="6" id="KW-1185">Reference proteome</keyword>
<proteinExistence type="predicted"/>
<organism evidence="5 6">
    <name type="scientific">Harryflintia acetispora</name>
    <dbReference type="NCBI Taxonomy" id="1849041"/>
    <lineage>
        <taxon>Bacteria</taxon>
        <taxon>Bacillati</taxon>
        <taxon>Bacillota</taxon>
        <taxon>Clostridia</taxon>
        <taxon>Eubacteriales</taxon>
        <taxon>Oscillospiraceae</taxon>
        <taxon>Harryflintia</taxon>
    </lineage>
</organism>
<dbReference type="Pfam" id="PF01047">
    <property type="entry name" value="MarR"/>
    <property type="match status" value="1"/>
</dbReference>
<dbReference type="RefSeq" id="WP_079698826.1">
    <property type="nucleotide sequence ID" value="NZ_JADNAH010000092.1"/>
</dbReference>
<dbReference type="InterPro" id="IPR036388">
    <property type="entry name" value="WH-like_DNA-bd_sf"/>
</dbReference>
<accession>A0A9X8UJ43</accession>
<keyword evidence="3" id="KW-0804">Transcription</keyword>
<reference evidence="5 6" key="1">
    <citation type="submission" date="2019-03" db="EMBL/GenBank/DDBJ databases">
        <title>Genomic Encyclopedia of Type Strains, Phase IV (KMG-IV): sequencing the most valuable type-strain genomes for metagenomic binning, comparative biology and taxonomic classification.</title>
        <authorList>
            <person name="Goeker M."/>
        </authorList>
    </citation>
    <scope>NUCLEOTIDE SEQUENCE [LARGE SCALE GENOMIC DNA]</scope>
    <source>
        <strain evidence="5 6">DSM 100433</strain>
    </source>
</reference>
<dbReference type="PANTHER" id="PTHR42756:SF1">
    <property type="entry name" value="TRANSCRIPTIONAL REPRESSOR OF EMRAB OPERON"/>
    <property type="match status" value="1"/>
</dbReference>
<evidence type="ECO:0000259" key="4">
    <source>
        <dbReference type="PROSITE" id="PS50995"/>
    </source>
</evidence>